<evidence type="ECO:0000313" key="3">
    <source>
        <dbReference type="Proteomes" id="UP000266066"/>
    </source>
</evidence>
<feature type="domain" description="Transposase IS204/IS1001/IS1096/IS1165 DDE" evidence="1">
    <location>
        <begin position="5"/>
        <end position="116"/>
    </location>
</feature>
<evidence type="ECO:0000313" key="2">
    <source>
        <dbReference type="EMBL" id="RGR53325.1"/>
    </source>
</evidence>
<organism evidence="2 3">
    <name type="scientific">Agathobacter rectalis</name>
    <dbReference type="NCBI Taxonomy" id="39491"/>
    <lineage>
        <taxon>Bacteria</taxon>
        <taxon>Bacillati</taxon>
        <taxon>Bacillota</taxon>
        <taxon>Clostridia</taxon>
        <taxon>Lachnospirales</taxon>
        <taxon>Lachnospiraceae</taxon>
        <taxon>Agathobacter</taxon>
    </lineage>
</organism>
<proteinExistence type="predicted"/>
<gene>
    <name evidence="2" type="ORF">DWY38_11530</name>
</gene>
<protein>
    <recommendedName>
        <fullName evidence="1">Transposase IS204/IS1001/IS1096/IS1165 DDE domain-containing protein</fullName>
    </recommendedName>
</protein>
<reference evidence="2 3" key="1">
    <citation type="submission" date="2018-08" db="EMBL/GenBank/DDBJ databases">
        <title>A genome reference for cultivated species of the human gut microbiota.</title>
        <authorList>
            <person name="Zou Y."/>
            <person name="Xue W."/>
            <person name="Luo G."/>
        </authorList>
    </citation>
    <scope>NUCLEOTIDE SEQUENCE [LARGE SCALE GENOMIC DNA]</scope>
    <source>
        <strain evidence="2 3">AF25-15</strain>
    </source>
</reference>
<sequence length="142" mass="16800">MFHIDNKLKDYRELKEMYVRFNSRNAGNPTAAREELIELIAFYANSEHSMFRDFADLLERYQDPIVNSFVMVEKMGNGKIYNSRLSNGPIESINRKVKDLKRLGRGFRNFEHFRNRFLYAARTAPILNGVTDYNPVTYFEDE</sequence>
<accession>A0A395V0A9</accession>
<dbReference type="Pfam" id="PF01610">
    <property type="entry name" value="DDE_Tnp_ISL3"/>
    <property type="match status" value="1"/>
</dbReference>
<evidence type="ECO:0000259" key="1">
    <source>
        <dbReference type="Pfam" id="PF01610"/>
    </source>
</evidence>
<dbReference type="AlphaFoldDB" id="A0A395V0A9"/>
<dbReference type="EMBL" id="QRUJ01000013">
    <property type="protein sequence ID" value="RGR53325.1"/>
    <property type="molecule type" value="Genomic_DNA"/>
</dbReference>
<dbReference type="InterPro" id="IPR002560">
    <property type="entry name" value="Transposase_DDE"/>
</dbReference>
<name>A0A395V0A9_9FIRM</name>
<comment type="caution">
    <text evidence="2">The sequence shown here is derived from an EMBL/GenBank/DDBJ whole genome shotgun (WGS) entry which is preliminary data.</text>
</comment>
<dbReference type="Proteomes" id="UP000266066">
    <property type="component" value="Unassembled WGS sequence"/>
</dbReference>